<keyword evidence="5 6" id="KW-0482">Metalloprotease</keyword>
<dbReference type="Proteomes" id="UP000315995">
    <property type="component" value="Chromosome"/>
</dbReference>
<dbReference type="GO" id="GO:0046872">
    <property type="term" value="F:metal ion binding"/>
    <property type="evidence" value="ECO:0007669"/>
    <property type="project" value="UniProtKB-KW"/>
</dbReference>
<evidence type="ECO:0000256" key="3">
    <source>
        <dbReference type="ARBA" id="ARBA00022801"/>
    </source>
</evidence>
<keyword evidence="2" id="KW-0479">Metal-binding</keyword>
<evidence type="ECO:0000313" key="9">
    <source>
        <dbReference type="EMBL" id="QDG49896.1"/>
    </source>
</evidence>
<evidence type="ECO:0000313" key="10">
    <source>
        <dbReference type="Proteomes" id="UP000315995"/>
    </source>
</evidence>
<keyword evidence="3 6" id="KW-0378">Hydrolase</keyword>
<dbReference type="Gene3D" id="3.30.2010.10">
    <property type="entry name" value="Metalloproteases ('zincins'), catalytic domain"/>
    <property type="match status" value="1"/>
</dbReference>
<evidence type="ECO:0000256" key="4">
    <source>
        <dbReference type="ARBA" id="ARBA00022833"/>
    </source>
</evidence>
<dbReference type="PANTHER" id="PTHR22726">
    <property type="entry name" value="METALLOENDOPEPTIDASE OMA1"/>
    <property type="match status" value="1"/>
</dbReference>
<keyword evidence="1 6" id="KW-0645">Protease</keyword>
<feature type="compositionally biased region" description="Polar residues" evidence="7">
    <location>
        <begin position="1"/>
        <end position="13"/>
    </location>
</feature>
<dbReference type="AlphaFoldDB" id="A0A4Y6PNK9"/>
<dbReference type="Pfam" id="PF01435">
    <property type="entry name" value="Peptidase_M48"/>
    <property type="match status" value="1"/>
</dbReference>
<dbReference type="EMBL" id="CP041186">
    <property type="protein sequence ID" value="QDG49896.1"/>
    <property type="molecule type" value="Genomic_DNA"/>
</dbReference>
<feature type="compositionally biased region" description="Basic residues" evidence="7">
    <location>
        <begin position="26"/>
        <end position="37"/>
    </location>
</feature>
<dbReference type="OrthoDB" id="9810445at2"/>
<comment type="similarity">
    <text evidence="6">Belongs to the peptidase M48 family.</text>
</comment>
<organism evidence="9 10">
    <name type="scientific">Persicimonas caeni</name>
    <dbReference type="NCBI Taxonomy" id="2292766"/>
    <lineage>
        <taxon>Bacteria</taxon>
        <taxon>Deltaproteobacteria</taxon>
        <taxon>Bradymonadales</taxon>
        <taxon>Bradymonadaceae</taxon>
        <taxon>Persicimonas</taxon>
    </lineage>
</organism>
<dbReference type="InterPro" id="IPR051156">
    <property type="entry name" value="Mito/Outer_Membr_Metalloprot"/>
</dbReference>
<dbReference type="GO" id="GO:0051603">
    <property type="term" value="P:proteolysis involved in protein catabolic process"/>
    <property type="evidence" value="ECO:0007669"/>
    <property type="project" value="TreeGrafter"/>
</dbReference>
<feature type="region of interest" description="Disordered" evidence="7">
    <location>
        <begin position="1"/>
        <end position="37"/>
    </location>
</feature>
<keyword evidence="4 6" id="KW-0862">Zinc</keyword>
<proteinExistence type="inferred from homology"/>
<evidence type="ECO:0000256" key="2">
    <source>
        <dbReference type="ARBA" id="ARBA00022723"/>
    </source>
</evidence>
<evidence type="ECO:0000259" key="8">
    <source>
        <dbReference type="Pfam" id="PF01435"/>
    </source>
</evidence>
<protein>
    <recommendedName>
        <fullName evidence="8">Peptidase M48 domain-containing protein</fullName>
    </recommendedName>
</protein>
<reference evidence="9 10" key="1">
    <citation type="submission" date="2019-06" db="EMBL/GenBank/DDBJ databases">
        <title>Persicimonas caeni gen. nov., sp. nov., a predatory bacterium isolated from solar saltern.</title>
        <authorList>
            <person name="Wang S."/>
        </authorList>
    </citation>
    <scope>NUCLEOTIDE SEQUENCE [LARGE SCALE GENOMIC DNA]</scope>
    <source>
        <strain evidence="9 10">YN101</strain>
    </source>
</reference>
<evidence type="ECO:0000256" key="1">
    <source>
        <dbReference type="ARBA" id="ARBA00022670"/>
    </source>
</evidence>
<gene>
    <name evidence="9" type="ORF">FIV42_03805</name>
</gene>
<dbReference type="PANTHER" id="PTHR22726:SF1">
    <property type="entry name" value="METALLOENDOPEPTIDASE OMA1, MITOCHONDRIAL"/>
    <property type="match status" value="1"/>
</dbReference>
<feature type="domain" description="Peptidase M48" evidence="8">
    <location>
        <begin position="152"/>
        <end position="325"/>
    </location>
</feature>
<sequence>MITTYTPMWSTPTMVGGSGHIGRPSRPPRNRARWPTKGCRRSNGLLCGSRRTSVVKGIEVMRLLRAVLVVLVASGLVGLGLVGCDEVDQERVEQGRESLEKAGEALKRAGKSVKETATNVVLPPRQEEQLGDRMARQVLAESQPVTGSPVSRYVSQLGQKVVAAAEGRPEGIDYDFHVIRSPEINAFAIPGGHIFVTTGLLQSAETEAELIAVLGHEVAHVTQRHIAERMVAVYGISTLTSLALGEEAGMLEQMAIDLLAQGYLLKHSRDDEREADEVGMEFVVDAGYSPSGYVAFFERLAKQPQPPAILSSHPNPEERAQNARQAIERLDQAVVERDVHRQRYQEMTSSL</sequence>
<dbReference type="GO" id="GO:0016020">
    <property type="term" value="C:membrane"/>
    <property type="evidence" value="ECO:0007669"/>
    <property type="project" value="TreeGrafter"/>
</dbReference>
<dbReference type="GO" id="GO:0004222">
    <property type="term" value="F:metalloendopeptidase activity"/>
    <property type="evidence" value="ECO:0007669"/>
    <property type="project" value="InterPro"/>
</dbReference>
<accession>A0A5B8Y127</accession>
<comment type="cofactor">
    <cofactor evidence="6">
        <name>Zn(2+)</name>
        <dbReference type="ChEBI" id="CHEBI:29105"/>
    </cofactor>
    <text evidence="6">Binds 1 zinc ion per subunit.</text>
</comment>
<keyword evidence="10" id="KW-1185">Reference proteome</keyword>
<name>A0A4Y6PNK9_PERCE</name>
<dbReference type="CDD" id="cd07333">
    <property type="entry name" value="M48C_bepA_like"/>
    <property type="match status" value="1"/>
</dbReference>
<accession>A0A4Y6PNK9</accession>
<dbReference type="InterPro" id="IPR001915">
    <property type="entry name" value="Peptidase_M48"/>
</dbReference>
<evidence type="ECO:0000256" key="6">
    <source>
        <dbReference type="RuleBase" id="RU003983"/>
    </source>
</evidence>
<evidence type="ECO:0000256" key="5">
    <source>
        <dbReference type="ARBA" id="ARBA00023049"/>
    </source>
</evidence>
<evidence type="ECO:0000256" key="7">
    <source>
        <dbReference type="SAM" id="MobiDB-lite"/>
    </source>
</evidence>